<protein>
    <recommendedName>
        <fullName evidence="2">histidine kinase</fullName>
        <ecNumber evidence="2">2.7.13.3</ecNumber>
    </recommendedName>
</protein>
<dbReference type="EMBL" id="JAFBER010000009">
    <property type="protein sequence ID" value="MBM7645480.1"/>
    <property type="molecule type" value="Genomic_DNA"/>
</dbReference>
<dbReference type="SMART" id="SM00091">
    <property type="entry name" value="PAS"/>
    <property type="match status" value="2"/>
</dbReference>
<dbReference type="SUPFAM" id="SSF52172">
    <property type="entry name" value="CheY-like"/>
    <property type="match status" value="1"/>
</dbReference>
<dbReference type="Pfam" id="PF02518">
    <property type="entry name" value="HATPase_c"/>
    <property type="match status" value="1"/>
</dbReference>
<dbReference type="InterPro" id="IPR001610">
    <property type="entry name" value="PAC"/>
</dbReference>
<gene>
    <name evidence="13" type="ORF">JOD45_001691</name>
</gene>
<evidence type="ECO:0000256" key="9">
    <source>
        <dbReference type="PROSITE-ProRule" id="PRU00169"/>
    </source>
</evidence>
<dbReference type="InterPro" id="IPR011006">
    <property type="entry name" value="CheY-like_superfamily"/>
</dbReference>
<dbReference type="Gene3D" id="3.40.50.2300">
    <property type="match status" value="1"/>
</dbReference>
<dbReference type="SUPFAM" id="SSF47384">
    <property type="entry name" value="Homodimeric domain of signal transducing histidine kinase"/>
    <property type="match status" value="1"/>
</dbReference>
<evidence type="ECO:0000259" key="12">
    <source>
        <dbReference type="PROSITE" id="PS50112"/>
    </source>
</evidence>
<evidence type="ECO:0000259" key="11">
    <source>
        <dbReference type="PROSITE" id="PS50110"/>
    </source>
</evidence>
<dbReference type="RefSeq" id="WP_205003419.1">
    <property type="nucleotide sequence ID" value="NZ_JAFBER010000009.1"/>
</dbReference>
<evidence type="ECO:0000256" key="1">
    <source>
        <dbReference type="ARBA" id="ARBA00000085"/>
    </source>
</evidence>
<dbReference type="PRINTS" id="PR00344">
    <property type="entry name" value="BCTRLSENSOR"/>
</dbReference>
<comment type="catalytic activity">
    <reaction evidence="1">
        <text>ATP + protein L-histidine = ADP + protein N-phospho-L-histidine.</text>
        <dbReference type="EC" id="2.7.13.3"/>
    </reaction>
</comment>
<dbReference type="InterPro" id="IPR001789">
    <property type="entry name" value="Sig_transdc_resp-reg_receiver"/>
</dbReference>
<accession>A0ABS2Q0V6</accession>
<dbReference type="InterPro" id="IPR000014">
    <property type="entry name" value="PAS"/>
</dbReference>
<dbReference type="InterPro" id="IPR036890">
    <property type="entry name" value="HATPase_C_sf"/>
</dbReference>
<sequence length="696" mass="79751">MKKFTEKSNEYISSQINEHISAKGATRSEANHEENNILIVDDHPENLLALEAVLKSENYRLVKAYSGEEALKYVLKQEFAVILLDVQMPGLNGFETARLIKKREKSKHIPIIFITAINQTIESVLQGYNVGAIDYIFKPFHPEELKLKVQEFVKIHQSMKREKQNSLLKIKEINEELNRKNFDLRKNEVLSKVIGETLLDAIVTFDSQGYILSVNPSVKHMFGYKMNELPGHHVINLLPDIKDINGDQRLIMKDRFKNMKNKVIETEALSKAGQRFPVDIQIGEATVEDEHIFVCSIRDITERKELEKERKHQYKILEGLVEERTRELMRTNKKLQSEILERKKTAEHLRISRELFYKIFQSSPCMIAIRSKEDGRYIDVNKSWLQYTGYDYSEVKNQTSHILKIEEEDQSGRPHGNRSLDTEESIHNKKIHYLTKSGELKEGLLSTEAIDIDGERCILSTITDITERMQLEKEMARLDRLNLIGEMAAGIAHEIRNPMTTVQGFLELSKGDPENISIQYIDLMLDELKRANAIISEFLNLAKNKATNKMPKQLNDIVKALYPLIQAEAVLADMSVTLDLNDCPELYLDEKEIRQLILNLSMNGLESMSPGGMLTIRTYAEKQSVILEVSDQGSGVDQEIIDKIGTPFFTTKEMGTGLGLAICYSVANRHHADIDLKSSDKGTSFFIRFNNIVYKK</sequence>
<comment type="caution">
    <text evidence="13">The sequence shown here is derived from an EMBL/GenBank/DDBJ whole genome shotgun (WGS) entry which is preliminary data.</text>
</comment>
<dbReference type="PANTHER" id="PTHR43065:SF46">
    <property type="entry name" value="C4-DICARBOXYLATE TRANSPORT SENSOR PROTEIN DCTB"/>
    <property type="match status" value="1"/>
</dbReference>
<dbReference type="SUPFAM" id="SSF55785">
    <property type="entry name" value="PYP-like sensor domain (PAS domain)"/>
    <property type="match status" value="2"/>
</dbReference>
<dbReference type="Gene3D" id="3.30.565.10">
    <property type="entry name" value="Histidine kinase-like ATPase, C-terminal domain"/>
    <property type="match status" value="1"/>
</dbReference>
<dbReference type="Pfam" id="PF00512">
    <property type="entry name" value="HisKA"/>
    <property type="match status" value="1"/>
</dbReference>
<evidence type="ECO:0000256" key="4">
    <source>
        <dbReference type="ARBA" id="ARBA00022679"/>
    </source>
</evidence>
<organism evidence="13 14">
    <name type="scientific">Scopulibacillus daqui</name>
    <dbReference type="NCBI Taxonomy" id="1469162"/>
    <lineage>
        <taxon>Bacteria</taxon>
        <taxon>Bacillati</taxon>
        <taxon>Bacillota</taxon>
        <taxon>Bacilli</taxon>
        <taxon>Bacillales</taxon>
        <taxon>Sporolactobacillaceae</taxon>
        <taxon>Scopulibacillus</taxon>
    </lineage>
</organism>
<evidence type="ECO:0000313" key="13">
    <source>
        <dbReference type="EMBL" id="MBM7645480.1"/>
    </source>
</evidence>
<dbReference type="SMART" id="SM00388">
    <property type="entry name" value="HisKA"/>
    <property type="match status" value="1"/>
</dbReference>
<keyword evidence="4" id="KW-0808">Transferase</keyword>
<feature type="domain" description="Response regulatory" evidence="11">
    <location>
        <begin position="36"/>
        <end position="153"/>
    </location>
</feature>
<evidence type="ECO:0000256" key="6">
    <source>
        <dbReference type="ARBA" id="ARBA00022777"/>
    </source>
</evidence>
<evidence type="ECO:0000256" key="2">
    <source>
        <dbReference type="ARBA" id="ARBA00012438"/>
    </source>
</evidence>
<dbReference type="InterPro" id="IPR003594">
    <property type="entry name" value="HATPase_dom"/>
</dbReference>
<dbReference type="PROSITE" id="PS50109">
    <property type="entry name" value="HIS_KIN"/>
    <property type="match status" value="1"/>
</dbReference>
<keyword evidence="7" id="KW-0067">ATP-binding</keyword>
<keyword evidence="3 9" id="KW-0597">Phosphoprotein</keyword>
<feature type="modified residue" description="4-aspartylphosphate" evidence="9">
    <location>
        <position position="85"/>
    </location>
</feature>
<evidence type="ECO:0000256" key="8">
    <source>
        <dbReference type="ARBA" id="ARBA00023012"/>
    </source>
</evidence>
<evidence type="ECO:0000256" key="5">
    <source>
        <dbReference type="ARBA" id="ARBA00022741"/>
    </source>
</evidence>
<feature type="domain" description="Histidine kinase" evidence="10">
    <location>
        <begin position="490"/>
        <end position="693"/>
    </location>
</feature>
<reference evidence="13 14" key="1">
    <citation type="submission" date="2021-01" db="EMBL/GenBank/DDBJ databases">
        <title>Genomic Encyclopedia of Type Strains, Phase IV (KMG-IV): sequencing the most valuable type-strain genomes for metagenomic binning, comparative biology and taxonomic classification.</title>
        <authorList>
            <person name="Goeker M."/>
        </authorList>
    </citation>
    <scope>NUCLEOTIDE SEQUENCE [LARGE SCALE GENOMIC DNA]</scope>
    <source>
        <strain evidence="13 14">DSM 28236</strain>
    </source>
</reference>
<dbReference type="CDD" id="cd00082">
    <property type="entry name" value="HisKA"/>
    <property type="match status" value="1"/>
</dbReference>
<dbReference type="SMART" id="SM00086">
    <property type="entry name" value="PAC"/>
    <property type="match status" value="2"/>
</dbReference>
<proteinExistence type="predicted"/>
<keyword evidence="5" id="KW-0547">Nucleotide-binding</keyword>
<dbReference type="Gene3D" id="3.30.450.20">
    <property type="entry name" value="PAS domain"/>
    <property type="match status" value="2"/>
</dbReference>
<feature type="domain" description="PAS" evidence="12">
    <location>
        <begin position="186"/>
        <end position="235"/>
    </location>
</feature>
<dbReference type="SMART" id="SM00387">
    <property type="entry name" value="HATPase_c"/>
    <property type="match status" value="1"/>
</dbReference>
<dbReference type="InterPro" id="IPR004358">
    <property type="entry name" value="Sig_transdc_His_kin-like_C"/>
</dbReference>
<keyword evidence="14" id="KW-1185">Reference proteome</keyword>
<dbReference type="SMART" id="SM00448">
    <property type="entry name" value="REC"/>
    <property type="match status" value="1"/>
</dbReference>
<dbReference type="PANTHER" id="PTHR43065">
    <property type="entry name" value="SENSOR HISTIDINE KINASE"/>
    <property type="match status" value="1"/>
</dbReference>
<keyword evidence="6" id="KW-0418">Kinase</keyword>
<evidence type="ECO:0000313" key="14">
    <source>
        <dbReference type="Proteomes" id="UP000808914"/>
    </source>
</evidence>
<dbReference type="InterPro" id="IPR036097">
    <property type="entry name" value="HisK_dim/P_sf"/>
</dbReference>
<dbReference type="SUPFAM" id="SSF55874">
    <property type="entry name" value="ATPase domain of HSP90 chaperone/DNA topoisomerase II/histidine kinase"/>
    <property type="match status" value="1"/>
</dbReference>
<dbReference type="PROSITE" id="PS50112">
    <property type="entry name" value="PAS"/>
    <property type="match status" value="1"/>
</dbReference>
<dbReference type="InterPro" id="IPR003661">
    <property type="entry name" value="HisK_dim/P_dom"/>
</dbReference>
<evidence type="ECO:0000256" key="7">
    <source>
        <dbReference type="ARBA" id="ARBA00022840"/>
    </source>
</evidence>
<dbReference type="Gene3D" id="1.10.287.130">
    <property type="match status" value="1"/>
</dbReference>
<dbReference type="PROSITE" id="PS50110">
    <property type="entry name" value="RESPONSE_REGULATORY"/>
    <property type="match status" value="1"/>
</dbReference>
<dbReference type="Pfam" id="PF00072">
    <property type="entry name" value="Response_reg"/>
    <property type="match status" value="1"/>
</dbReference>
<evidence type="ECO:0000256" key="3">
    <source>
        <dbReference type="ARBA" id="ARBA00022553"/>
    </source>
</evidence>
<name>A0ABS2Q0V6_9BACL</name>
<dbReference type="Proteomes" id="UP000808914">
    <property type="component" value="Unassembled WGS sequence"/>
</dbReference>
<dbReference type="CDD" id="cd00130">
    <property type="entry name" value="PAS"/>
    <property type="match status" value="1"/>
</dbReference>
<dbReference type="InterPro" id="IPR035965">
    <property type="entry name" value="PAS-like_dom_sf"/>
</dbReference>
<dbReference type="Pfam" id="PF13426">
    <property type="entry name" value="PAS_9"/>
    <property type="match status" value="2"/>
</dbReference>
<evidence type="ECO:0000259" key="10">
    <source>
        <dbReference type="PROSITE" id="PS50109"/>
    </source>
</evidence>
<dbReference type="EC" id="2.7.13.3" evidence="2"/>
<keyword evidence="8" id="KW-0902">Two-component regulatory system</keyword>
<dbReference type="NCBIfam" id="TIGR00229">
    <property type="entry name" value="sensory_box"/>
    <property type="match status" value="2"/>
</dbReference>
<dbReference type="InterPro" id="IPR005467">
    <property type="entry name" value="His_kinase_dom"/>
</dbReference>